<keyword evidence="5" id="KW-0804">Transcription</keyword>
<dbReference type="PANTHER" id="PTHR30185">
    <property type="entry name" value="CRYPTIC BETA-GLUCOSIDE BGL OPERON ANTITERMINATOR"/>
    <property type="match status" value="1"/>
</dbReference>
<dbReference type="InterPro" id="IPR050661">
    <property type="entry name" value="BglG_antiterminators"/>
</dbReference>
<dbReference type="SUPFAM" id="SSF52794">
    <property type="entry name" value="PTS system IIB component-like"/>
    <property type="match status" value="1"/>
</dbReference>
<feature type="domain" description="PTS EIIA type-2" evidence="6">
    <location>
        <begin position="516"/>
        <end position="659"/>
    </location>
</feature>
<dbReference type="InterPro" id="IPR002178">
    <property type="entry name" value="PTS_EIIA_type-2_dom"/>
</dbReference>
<dbReference type="CDD" id="cd05568">
    <property type="entry name" value="PTS_IIB_bgl_like"/>
    <property type="match status" value="1"/>
</dbReference>
<evidence type="ECO:0000256" key="5">
    <source>
        <dbReference type="ARBA" id="ARBA00023163"/>
    </source>
</evidence>
<keyword evidence="14" id="KW-1185">Reference proteome</keyword>
<dbReference type="RefSeq" id="WP_116877199.1">
    <property type="nucleotide sequence ID" value="NZ_CP031733.1"/>
</dbReference>
<keyword evidence="1" id="KW-0808">Transferase</keyword>
<dbReference type="Proteomes" id="UP000262901">
    <property type="component" value="Unassembled WGS sequence"/>
</dbReference>
<dbReference type="Proteomes" id="UP000246115">
    <property type="component" value="Chromosome"/>
</dbReference>
<organism evidence="11 13">
    <name type="scientific">Streptococcus chenjunshii</name>
    <dbReference type="NCBI Taxonomy" id="2173853"/>
    <lineage>
        <taxon>Bacteria</taxon>
        <taxon>Bacillati</taxon>
        <taxon>Bacillota</taxon>
        <taxon>Bacilli</taxon>
        <taxon>Lactobacillales</taxon>
        <taxon>Streptococcaceae</taxon>
        <taxon>Streptococcus</taxon>
    </lineage>
</organism>
<evidence type="ECO:0000259" key="6">
    <source>
        <dbReference type="PROSITE" id="PS51094"/>
    </source>
</evidence>
<dbReference type="InterPro" id="IPR036095">
    <property type="entry name" value="PTS_EIIB-like_sf"/>
</dbReference>
<dbReference type="InterPro" id="IPR016032">
    <property type="entry name" value="Sig_transdc_resp-reg_C-effctor"/>
</dbReference>
<reference evidence="11 13" key="2">
    <citation type="submission" date="2018-08" db="EMBL/GenBank/DDBJ databases">
        <title>Draft genome of Streptococcus sp. nov. Z1.</title>
        <authorList>
            <person name="Tian Z."/>
        </authorList>
    </citation>
    <scope>NUCLEOTIDE SEQUENCE [LARGE SCALE GENOMIC DNA]</scope>
    <source>
        <strain evidence="11">Z1</strain>
        <strain evidence="13">Z1(2018)</strain>
    </source>
</reference>
<evidence type="ECO:0000313" key="13">
    <source>
        <dbReference type="Proteomes" id="UP000262901"/>
    </source>
</evidence>
<dbReference type="AlphaFoldDB" id="A0A372KPB6"/>
<dbReference type="GO" id="GO:0008982">
    <property type="term" value="F:protein-N(PI)-phosphohistidine-sugar phosphotransferase activity"/>
    <property type="evidence" value="ECO:0007669"/>
    <property type="project" value="InterPro"/>
</dbReference>
<dbReference type="PROSITE" id="PS51372">
    <property type="entry name" value="PRD_2"/>
    <property type="match status" value="2"/>
</dbReference>
<dbReference type="Pfam" id="PF00874">
    <property type="entry name" value="PRD"/>
    <property type="match status" value="2"/>
</dbReference>
<evidence type="ECO:0000256" key="3">
    <source>
        <dbReference type="ARBA" id="ARBA00023015"/>
    </source>
</evidence>
<protein>
    <submittedName>
        <fullName evidence="11">PRD domain-containing protein</fullName>
    </submittedName>
</protein>
<dbReference type="EMBL" id="QVQZ01000001">
    <property type="protein sequence ID" value="RFU54103.1"/>
    <property type="molecule type" value="Genomic_DNA"/>
</dbReference>
<feature type="domain" description="PTS EIIB type-2" evidence="7">
    <location>
        <begin position="406"/>
        <end position="498"/>
    </location>
</feature>
<name>A0A372KPB6_9STRE</name>
<evidence type="ECO:0000313" key="12">
    <source>
        <dbReference type="Proteomes" id="UP000246115"/>
    </source>
</evidence>
<keyword evidence="3" id="KW-0805">Transcription regulation</keyword>
<sequence length="662" mass="76135">MLNKRERQIVQYLVENKERFTTSKELGEYLDCSDRTVRTYCKSIIEKLADYQGIRLISKQGYGYRLAVEDESVLTHFLEANHLYKSNLSYTETADADDRYNYLLNKLLFEQNEIYFDDLISELFVSRSTLSNDFKKIRQRFLPYHLKVESKANKGVFVTGTERDKRRFIMDYFIDSGFISSMHTYVDNAFLNQAISFEELSIIVIDECREAGLKLSDFVIQNLIIHIALAIRRLEAGFSIAKMEQSEHFADLPEHKVALRILKRVAKAASMTFPSEEVDYITLHLISKSHGSSNIFPKDSLAQLRFELIQALEATDLPFKNDPQLLEGLLAHLSTLLIRLSGQISLENPLREEIQGHYQKSYQLAEQLMSALPVFADYALSRDELSYIALHFMAANERYKEHHNKYNILVICATGFGSAQMLKSRIENELGSLIHIKDVIGYYEINDSKLEGVDFIVSSIDLSHLLFNIPVYTVSIFLNEDEVQMLRYEIAHLGDARTVSEKRQEKDGSDISLIFDQYFSDRSFLIFQNGSKEGVISNLLETMADDEDPAYVQRMQELLRQREAMSSVVFSDTIAVPHPIKAIANHHRIGLAVIRDGLEWNDDYPHIKFIFLTSMSIRDNEGLTELAAAIVDLVERPDLQEAMLACDSFAQFKTLFLKIKER</sequence>
<dbReference type="PROSITE" id="PS51094">
    <property type="entry name" value="PTS_EIIA_TYPE_2"/>
    <property type="match status" value="1"/>
</dbReference>
<evidence type="ECO:0000256" key="1">
    <source>
        <dbReference type="ARBA" id="ARBA00022679"/>
    </source>
</evidence>
<accession>A0A346NC80</accession>
<evidence type="ECO:0000256" key="4">
    <source>
        <dbReference type="ARBA" id="ARBA00023159"/>
    </source>
</evidence>
<dbReference type="InterPro" id="IPR036634">
    <property type="entry name" value="PRD_sf"/>
</dbReference>
<reference evidence="10 14" key="1">
    <citation type="submission" date="2018-08" db="EMBL/GenBank/DDBJ databases">
        <title>Draft genome of Streptococcus sp .nov. Z2.</title>
        <authorList>
            <person name="Tian Z."/>
        </authorList>
    </citation>
    <scope>NUCLEOTIDE SEQUENCE [LARGE SCALE GENOMIC DNA]</scope>
    <source>
        <strain evidence="10 14">Z2</strain>
    </source>
</reference>
<dbReference type="EMBL" id="QVQY01000001">
    <property type="protein sequence ID" value="RFU51911.1"/>
    <property type="molecule type" value="Genomic_DNA"/>
</dbReference>
<dbReference type="PANTHER" id="PTHR30185:SF18">
    <property type="entry name" value="TRANSCRIPTIONAL REGULATOR MTLR"/>
    <property type="match status" value="1"/>
</dbReference>
<dbReference type="GO" id="GO:0009401">
    <property type="term" value="P:phosphoenolpyruvate-dependent sugar phosphotransferase system"/>
    <property type="evidence" value="ECO:0007669"/>
    <property type="project" value="InterPro"/>
</dbReference>
<reference evidence="9" key="4">
    <citation type="journal article" date="2019" name="Int. J. Syst. Evol. Microbiol.">
        <title>Streptococcus chenjunshii sp. nov. isolated from feces of Tibetan antelopes.</title>
        <authorList>
            <person name="Tian Z."/>
            <person name="Lu S."/>
            <person name="Jin D."/>
            <person name="Yang J."/>
            <person name="Pu J."/>
            <person name="Lai X.H."/>
            <person name="Bai X.N."/>
            <person name="Wu X.M."/>
            <person name="Li J."/>
            <person name="Wang S."/>
            <person name="Xu J."/>
        </authorList>
    </citation>
    <scope>NUCLEOTIDE SEQUENCE</scope>
    <source>
        <strain evidence="9">Z15</strain>
    </source>
</reference>
<proteinExistence type="predicted"/>
<dbReference type="Proteomes" id="UP000264056">
    <property type="component" value="Unassembled WGS sequence"/>
</dbReference>
<dbReference type="InterPro" id="IPR016152">
    <property type="entry name" value="PTrfase/Anion_transptr"/>
</dbReference>
<reference evidence="12" key="3">
    <citation type="submission" date="2018-08" db="EMBL/GenBank/DDBJ databases">
        <title>Streptococcus chenjunshii sp. nov., isolated from stools sample of the Tibetan antelope in the Qinghai-Tibet plateau, China.</title>
        <authorList>
            <person name="Tian Z."/>
        </authorList>
    </citation>
    <scope>NUCLEOTIDE SEQUENCE [LARGE SCALE GENOMIC DNA]</scope>
    <source>
        <strain evidence="12">Z15</strain>
    </source>
</reference>
<dbReference type="InterPro" id="IPR011608">
    <property type="entry name" value="PRD"/>
</dbReference>
<feature type="domain" description="PRD" evidence="8">
    <location>
        <begin position="295"/>
        <end position="402"/>
    </location>
</feature>
<dbReference type="SUPFAM" id="SSF63520">
    <property type="entry name" value="PTS-regulatory domain, PRD"/>
    <property type="match status" value="2"/>
</dbReference>
<feature type="domain" description="PRD" evidence="8">
    <location>
        <begin position="189"/>
        <end position="294"/>
    </location>
</feature>
<dbReference type="PROSITE" id="PS51099">
    <property type="entry name" value="PTS_EIIB_TYPE_2"/>
    <property type="match status" value="1"/>
</dbReference>
<evidence type="ECO:0000313" key="9">
    <source>
        <dbReference type="EMBL" id="AXQ78625.1"/>
    </source>
</evidence>
<evidence type="ECO:0000259" key="7">
    <source>
        <dbReference type="PROSITE" id="PS51099"/>
    </source>
</evidence>
<gene>
    <name evidence="9" type="ORF">DDV21_005800</name>
    <name evidence="10" type="ORF">DDV22_00245</name>
    <name evidence="11" type="ORF">DDV23_00800</name>
</gene>
<dbReference type="Gene3D" id="1.10.1790.10">
    <property type="entry name" value="PRD domain"/>
    <property type="match status" value="2"/>
</dbReference>
<dbReference type="OrthoDB" id="3710983at2"/>
<dbReference type="InterPro" id="IPR007737">
    <property type="entry name" value="Mga_HTH"/>
</dbReference>
<dbReference type="SUPFAM" id="SSF46894">
    <property type="entry name" value="C-terminal effector domain of the bipartite response regulators"/>
    <property type="match status" value="1"/>
</dbReference>
<dbReference type="InterPro" id="IPR036388">
    <property type="entry name" value="WH-like_DNA-bd_sf"/>
</dbReference>
<evidence type="ECO:0000313" key="14">
    <source>
        <dbReference type="Proteomes" id="UP000264056"/>
    </source>
</evidence>
<dbReference type="KEGG" id="schj:DDV21_005800"/>
<dbReference type="SUPFAM" id="SSF55804">
    <property type="entry name" value="Phoshotransferase/anion transport protein"/>
    <property type="match status" value="1"/>
</dbReference>
<dbReference type="Gene3D" id="3.40.930.10">
    <property type="entry name" value="Mannitol-specific EII, Chain A"/>
    <property type="match status" value="1"/>
</dbReference>
<evidence type="ECO:0000313" key="11">
    <source>
        <dbReference type="EMBL" id="RFU54103.1"/>
    </source>
</evidence>
<dbReference type="InterPro" id="IPR013196">
    <property type="entry name" value="HTH_11"/>
</dbReference>
<dbReference type="Pfam" id="PF05043">
    <property type="entry name" value="Mga"/>
    <property type="match status" value="1"/>
</dbReference>
<dbReference type="GO" id="GO:0006355">
    <property type="term" value="P:regulation of DNA-templated transcription"/>
    <property type="evidence" value="ECO:0007669"/>
    <property type="project" value="InterPro"/>
</dbReference>
<evidence type="ECO:0000256" key="2">
    <source>
        <dbReference type="ARBA" id="ARBA00022737"/>
    </source>
</evidence>
<dbReference type="InterPro" id="IPR013011">
    <property type="entry name" value="PTS_EIIB_2"/>
</dbReference>
<dbReference type="Gene3D" id="3.40.50.2300">
    <property type="match status" value="1"/>
</dbReference>
<keyword evidence="4" id="KW-0010">Activator</keyword>
<dbReference type="Gene3D" id="1.10.10.10">
    <property type="entry name" value="Winged helix-like DNA-binding domain superfamily/Winged helix DNA-binding domain"/>
    <property type="match status" value="2"/>
</dbReference>
<dbReference type="Pfam" id="PF08279">
    <property type="entry name" value="HTH_11"/>
    <property type="match status" value="1"/>
</dbReference>
<evidence type="ECO:0000313" key="10">
    <source>
        <dbReference type="EMBL" id="RFU51911.1"/>
    </source>
</evidence>
<keyword evidence="2" id="KW-0677">Repeat</keyword>
<accession>A0A372KPB6</accession>
<dbReference type="EMBL" id="CP031733">
    <property type="protein sequence ID" value="AXQ78625.1"/>
    <property type="molecule type" value="Genomic_DNA"/>
</dbReference>
<dbReference type="Pfam" id="PF00359">
    <property type="entry name" value="PTS_EIIA_2"/>
    <property type="match status" value="1"/>
</dbReference>
<dbReference type="GO" id="GO:0003677">
    <property type="term" value="F:DNA binding"/>
    <property type="evidence" value="ECO:0007669"/>
    <property type="project" value="InterPro"/>
</dbReference>
<evidence type="ECO:0000259" key="8">
    <source>
        <dbReference type="PROSITE" id="PS51372"/>
    </source>
</evidence>